<reference evidence="1 2" key="1">
    <citation type="journal article" date="2019" name="Extremophiles">
        <title>Biogeography of thermophiles and predominance of Thermus scotoductus in domestic water heaters.</title>
        <authorList>
            <person name="Wilpiszeski R.L."/>
            <person name="Zhang Z."/>
            <person name="House C.H."/>
        </authorList>
    </citation>
    <scope>NUCLEOTIDE SEQUENCE [LARGE SCALE GENOMIC DNA]</scope>
    <source>
        <strain evidence="1 2">25_S25</strain>
    </source>
</reference>
<dbReference type="RefSeq" id="WP_126201536.1">
    <property type="nucleotide sequence ID" value="NZ_PELL01000369.1"/>
</dbReference>
<dbReference type="EMBL" id="PELY01000288">
    <property type="protein sequence ID" value="RTH24590.1"/>
    <property type="molecule type" value="Genomic_DNA"/>
</dbReference>
<name>A0A430RWB2_THESC</name>
<protein>
    <submittedName>
        <fullName evidence="1">Uncharacterized protein</fullName>
    </submittedName>
</protein>
<accession>A0A430RWB2</accession>
<evidence type="ECO:0000313" key="2">
    <source>
        <dbReference type="Proteomes" id="UP000287306"/>
    </source>
</evidence>
<dbReference type="Proteomes" id="UP000287306">
    <property type="component" value="Unassembled WGS sequence"/>
</dbReference>
<proteinExistence type="predicted"/>
<organism evidence="1 2">
    <name type="scientific">Thermus scotoductus</name>
    <dbReference type="NCBI Taxonomy" id="37636"/>
    <lineage>
        <taxon>Bacteria</taxon>
        <taxon>Thermotogati</taxon>
        <taxon>Deinococcota</taxon>
        <taxon>Deinococci</taxon>
        <taxon>Thermales</taxon>
        <taxon>Thermaceae</taxon>
        <taxon>Thermus</taxon>
    </lineage>
</organism>
<comment type="caution">
    <text evidence="1">The sequence shown here is derived from an EMBL/GenBank/DDBJ whole genome shotgun (WGS) entry which is preliminary data.</text>
</comment>
<evidence type="ECO:0000313" key="1">
    <source>
        <dbReference type="EMBL" id="RTH24590.1"/>
    </source>
</evidence>
<dbReference type="AlphaFoldDB" id="A0A430RWB2"/>
<gene>
    <name evidence="1" type="ORF">CSW38_08745</name>
</gene>
<sequence>MQVERVTAYGERYWEPHLEGTTLHLGGLELDLDALSGPEPRRVPVYARGEEASLEPTDWLGAELHLPAREVEQVQVGEVVYEDEEGGARVEPVYETRLTPVNTELVLVRLFPLRVFGGEA</sequence>